<reference evidence="3" key="1">
    <citation type="submission" date="2014-03" db="EMBL/GenBank/DDBJ databases">
        <authorList>
            <person name="Aksoy S."/>
            <person name="Warren W."/>
            <person name="Wilson R.K."/>
        </authorList>
    </citation>
    <scope>NUCLEOTIDE SEQUENCE [LARGE SCALE GENOMIC DNA]</scope>
    <source>
        <strain evidence="3">IAEA</strain>
    </source>
</reference>
<evidence type="ECO:0000313" key="3">
    <source>
        <dbReference type="Proteomes" id="UP000091820"/>
    </source>
</evidence>
<dbReference type="AlphaFoldDB" id="A0A1A9WGX8"/>
<evidence type="ECO:0000313" key="2">
    <source>
        <dbReference type="EnsemblMetazoa" id="GBRI019346-PA"/>
    </source>
</evidence>
<sequence>MRTHIELQRVTYGHIINYLITEIGVHDRKYFKLNKQEIHPTHQISPIHHLKSSGRGRKVTTIHFAFFWGGFFGKRIECAAIPAQIREPTKAVNTPSHIRAEPSRNSSQCSKLQNFAGTLIQMMFSAKPGCNNSHSFRFITSAFLSTIIVLLLILLPPITTHI</sequence>
<protein>
    <submittedName>
        <fullName evidence="2">Uncharacterized protein</fullName>
    </submittedName>
</protein>
<keyword evidence="1" id="KW-1133">Transmembrane helix</keyword>
<reference evidence="2" key="2">
    <citation type="submission" date="2020-05" db="UniProtKB">
        <authorList>
            <consortium name="EnsemblMetazoa"/>
        </authorList>
    </citation>
    <scope>IDENTIFICATION</scope>
    <source>
        <strain evidence="2">IAEA</strain>
    </source>
</reference>
<dbReference type="EnsemblMetazoa" id="GBRI019346-RA">
    <property type="protein sequence ID" value="GBRI019346-PA"/>
    <property type="gene ID" value="GBRI019346"/>
</dbReference>
<keyword evidence="1" id="KW-0812">Transmembrane</keyword>
<evidence type="ECO:0000256" key="1">
    <source>
        <dbReference type="SAM" id="Phobius"/>
    </source>
</evidence>
<dbReference type="Proteomes" id="UP000091820">
    <property type="component" value="Unassembled WGS sequence"/>
</dbReference>
<accession>A0A1A9WGX8</accession>
<keyword evidence="1" id="KW-0472">Membrane</keyword>
<keyword evidence="3" id="KW-1185">Reference proteome</keyword>
<proteinExistence type="predicted"/>
<dbReference type="VEuPathDB" id="VectorBase:GBRI019346"/>
<organism evidence="2 3">
    <name type="scientific">Glossina brevipalpis</name>
    <dbReference type="NCBI Taxonomy" id="37001"/>
    <lineage>
        <taxon>Eukaryota</taxon>
        <taxon>Metazoa</taxon>
        <taxon>Ecdysozoa</taxon>
        <taxon>Arthropoda</taxon>
        <taxon>Hexapoda</taxon>
        <taxon>Insecta</taxon>
        <taxon>Pterygota</taxon>
        <taxon>Neoptera</taxon>
        <taxon>Endopterygota</taxon>
        <taxon>Diptera</taxon>
        <taxon>Brachycera</taxon>
        <taxon>Muscomorpha</taxon>
        <taxon>Hippoboscoidea</taxon>
        <taxon>Glossinidae</taxon>
        <taxon>Glossina</taxon>
    </lineage>
</organism>
<feature type="transmembrane region" description="Helical" evidence="1">
    <location>
        <begin position="136"/>
        <end position="158"/>
    </location>
</feature>
<name>A0A1A9WGX8_9MUSC</name>